<feature type="non-terminal residue" evidence="2">
    <location>
        <position position="237"/>
    </location>
</feature>
<dbReference type="AlphaFoldDB" id="A0AAD7HXR7"/>
<proteinExistence type="predicted"/>
<keyword evidence="1" id="KW-0472">Membrane</keyword>
<feature type="transmembrane region" description="Helical" evidence="1">
    <location>
        <begin position="90"/>
        <end position="115"/>
    </location>
</feature>
<comment type="caution">
    <text evidence="2">The sequence shown here is derived from an EMBL/GenBank/DDBJ whole genome shotgun (WGS) entry which is preliminary data.</text>
</comment>
<keyword evidence="1" id="KW-1133">Transmembrane helix</keyword>
<accession>A0AAD7HXR7</accession>
<protein>
    <submittedName>
        <fullName evidence="2">Uncharacterized protein</fullName>
    </submittedName>
</protein>
<keyword evidence="1" id="KW-0812">Transmembrane</keyword>
<evidence type="ECO:0000256" key="1">
    <source>
        <dbReference type="SAM" id="Phobius"/>
    </source>
</evidence>
<keyword evidence="3" id="KW-1185">Reference proteome</keyword>
<dbReference type="Proteomes" id="UP001215280">
    <property type="component" value="Unassembled WGS sequence"/>
</dbReference>
<feature type="transmembrane region" description="Helical" evidence="1">
    <location>
        <begin position="190"/>
        <end position="214"/>
    </location>
</feature>
<evidence type="ECO:0000313" key="3">
    <source>
        <dbReference type="Proteomes" id="UP001215280"/>
    </source>
</evidence>
<evidence type="ECO:0000313" key="2">
    <source>
        <dbReference type="EMBL" id="KAJ7730625.1"/>
    </source>
</evidence>
<sequence length="237" mass="26539">IVDADDRVIIILNCGPTGTTDWKGAINDASTAMDEAAKSLYGPDYDKQPLEQHGDCPRRGPYYAVNLGTGMGGGQQQPTPFSLHDSVSRILMALFLHHAIARFVGTANGLFQMYAPKLYEYYLNTMRALHEWDPSLPLLAPLLSCVFACVTFNFGPQTVTFPHLDFLNLAWGWCFITALGWYDYRKGGHLIIWDLRLMIEFPPGVTFAILSAVLRHSNVSIQQGEKRFSITQYTCKI</sequence>
<feature type="transmembrane region" description="Helical" evidence="1">
    <location>
        <begin position="166"/>
        <end position="184"/>
    </location>
</feature>
<organism evidence="2 3">
    <name type="scientific">Mycena maculata</name>
    <dbReference type="NCBI Taxonomy" id="230809"/>
    <lineage>
        <taxon>Eukaryota</taxon>
        <taxon>Fungi</taxon>
        <taxon>Dikarya</taxon>
        <taxon>Basidiomycota</taxon>
        <taxon>Agaricomycotina</taxon>
        <taxon>Agaricomycetes</taxon>
        <taxon>Agaricomycetidae</taxon>
        <taxon>Agaricales</taxon>
        <taxon>Marasmiineae</taxon>
        <taxon>Mycenaceae</taxon>
        <taxon>Mycena</taxon>
    </lineage>
</organism>
<dbReference type="Gene3D" id="3.60.130.30">
    <property type="match status" value="1"/>
</dbReference>
<dbReference type="EMBL" id="JARJLG010000189">
    <property type="protein sequence ID" value="KAJ7730625.1"/>
    <property type="molecule type" value="Genomic_DNA"/>
</dbReference>
<feature type="transmembrane region" description="Helical" evidence="1">
    <location>
        <begin position="135"/>
        <end position="154"/>
    </location>
</feature>
<name>A0AAD7HXR7_9AGAR</name>
<gene>
    <name evidence="2" type="ORF">DFH07DRAFT_756238</name>
</gene>
<reference evidence="2" key="1">
    <citation type="submission" date="2023-03" db="EMBL/GenBank/DDBJ databases">
        <title>Massive genome expansion in bonnet fungi (Mycena s.s.) driven by repeated elements and novel gene families across ecological guilds.</title>
        <authorList>
            <consortium name="Lawrence Berkeley National Laboratory"/>
            <person name="Harder C.B."/>
            <person name="Miyauchi S."/>
            <person name="Viragh M."/>
            <person name="Kuo A."/>
            <person name="Thoen E."/>
            <person name="Andreopoulos B."/>
            <person name="Lu D."/>
            <person name="Skrede I."/>
            <person name="Drula E."/>
            <person name="Henrissat B."/>
            <person name="Morin E."/>
            <person name="Kohler A."/>
            <person name="Barry K."/>
            <person name="LaButti K."/>
            <person name="Morin E."/>
            <person name="Salamov A."/>
            <person name="Lipzen A."/>
            <person name="Mereny Z."/>
            <person name="Hegedus B."/>
            <person name="Baldrian P."/>
            <person name="Stursova M."/>
            <person name="Weitz H."/>
            <person name="Taylor A."/>
            <person name="Grigoriev I.V."/>
            <person name="Nagy L.G."/>
            <person name="Martin F."/>
            <person name="Kauserud H."/>
        </authorList>
    </citation>
    <scope>NUCLEOTIDE SEQUENCE</scope>
    <source>
        <strain evidence="2">CBHHK188m</strain>
    </source>
</reference>